<keyword evidence="2" id="KW-1185">Reference proteome</keyword>
<name>K9DQJ3_9BURK</name>
<dbReference type="PATRIC" id="fig|883126.3.peg.5194"/>
<organism evidence="1 2">
    <name type="scientific">Massilia timonae CCUG 45783</name>
    <dbReference type="NCBI Taxonomy" id="883126"/>
    <lineage>
        <taxon>Bacteria</taxon>
        <taxon>Pseudomonadati</taxon>
        <taxon>Pseudomonadota</taxon>
        <taxon>Betaproteobacteria</taxon>
        <taxon>Burkholderiales</taxon>
        <taxon>Oxalobacteraceae</taxon>
        <taxon>Telluria group</taxon>
        <taxon>Massilia</taxon>
    </lineage>
</organism>
<proteinExistence type="predicted"/>
<reference evidence="1 2" key="1">
    <citation type="submission" date="2012-09" db="EMBL/GenBank/DDBJ databases">
        <title>The Genome Sequence of Massilia timonae CCUG 45783.</title>
        <authorList>
            <consortium name="The Broad Institute Genome Sequencing Platform"/>
            <person name="Earl A."/>
            <person name="Ward D."/>
            <person name="Feldgarden M."/>
            <person name="Gevers D."/>
            <person name="Huys G."/>
            <person name="Walker B."/>
            <person name="Young S.K."/>
            <person name="Zeng Q."/>
            <person name="Gargeya S."/>
            <person name="Fitzgerald M."/>
            <person name="Haas B."/>
            <person name="Abouelleil A."/>
            <person name="Alvarado L."/>
            <person name="Arachchi H.M."/>
            <person name="Berlin A.M."/>
            <person name="Chapman S.B."/>
            <person name="Goldberg J."/>
            <person name="Griggs A."/>
            <person name="Gujja S."/>
            <person name="Hansen M."/>
            <person name="Howarth C."/>
            <person name="Imamovic A."/>
            <person name="Larimer J."/>
            <person name="McCowen C."/>
            <person name="Montmayeur A."/>
            <person name="Murphy C."/>
            <person name="Neiman D."/>
            <person name="Pearson M."/>
            <person name="Priest M."/>
            <person name="Roberts A."/>
            <person name="Saif S."/>
            <person name="Shea T."/>
            <person name="Sisk P."/>
            <person name="Sykes S."/>
            <person name="Wortman J."/>
            <person name="Nusbaum C."/>
            <person name="Birren B."/>
        </authorList>
    </citation>
    <scope>NUCLEOTIDE SEQUENCE [LARGE SCALE GENOMIC DNA]</scope>
    <source>
        <strain evidence="1 2">CCUG 45783</strain>
    </source>
</reference>
<evidence type="ECO:0008006" key="3">
    <source>
        <dbReference type="Google" id="ProtNLM"/>
    </source>
</evidence>
<dbReference type="Gene3D" id="3.40.50.2000">
    <property type="entry name" value="Glycogen Phosphorylase B"/>
    <property type="match status" value="1"/>
</dbReference>
<dbReference type="SUPFAM" id="SSF53756">
    <property type="entry name" value="UDP-Glycosyltransferase/glycogen phosphorylase"/>
    <property type="match status" value="1"/>
</dbReference>
<evidence type="ECO:0000313" key="1">
    <source>
        <dbReference type="EMBL" id="EKU79655.1"/>
    </source>
</evidence>
<sequence>MHKALRHVAPGKQPILVSTSPTVPGLFRDHAFRRKVYYCVDDFTHWHGIDGRAVHRLEQETLDACDLMIASSAAILASRSSFVNTATLLTHGVDLAHFSHVTCDPSSPLAALPHPLVGMFGVFDRRVDGQALKNAARLSPRATFVILGPVVDRDPAEFRDVPNIRFMGAVPYSDLPGHVGHFDLCILPYVIGESTHSINPLKLKEYLATGKPVIVSPLPEAIRLAEYLTLAGPEEFPQAVASALAAIASSASKPIHPCTGLRTFLQRESWEAKANRFLSDIMEGL</sequence>
<evidence type="ECO:0000313" key="2">
    <source>
        <dbReference type="Proteomes" id="UP000009874"/>
    </source>
</evidence>
<accession>K9DQJ3</accession>
<dbReference type="eggNOG" id="COG0438">
    <property type="taxonomic scope" value="Bacteria"/>
</dbReference>
<dbReference type="Pfam" id="PF13692">
    <property type="entry name" value="Glyco_trans_1_4"/>
    <property type="match status" value="1"/>
</dbReference>
<dbReference type="EMBL" id="AGZI01000065">
    <property type="protein sequence ID" value="EKU79655.1"/>
    <property type="molecule type" value="Genomic_DNA"/>
</dbReference>
<dbReference type="AlphaFoldDB" id="K9DQJ3"/>
<dbReference type="HOGENOM" id="CLU_041132_1_1_4"/>
<comment type="caution">
    <text evidence="1">The sequence shown here is derived from an EMBL/GenBank/DDBJ whole genome shotgun (WGS) entry which is preliminary data.</text>
</comment>
<dbReference type="Proteomes" id="UP000009874">
    <property type="component" value="Unassembled WGS sequence"/>
</dbReference>
<protein>
    <recommendedName>
        <fullName evidence="3">Glycosyltransferase subfamily 4-like N-terminal domain-containing protein</fullName>
    </recommendedName>
</protein>
<gene>
    <name evidence="1" type="ORF">HMPREF9710_05137</name>
</gene>